<evidence type="ECO:0000313" key="3">
    <source>
        <dbReference type="EMBL" id="SVB13944.1"/>
    </source>
</evidence>
<evidence type="ECO:0000256" key="1">
    <source>
        <dbReference type="ARBA" id="ARBA00022737"/>
    </source>
</evidence>
<proteinExistence type="predicted"/>
<name>A0A382BJT7_9ZZZZ</name>
<dbReference type="GO" id="GO:0070531">
    <property type="term" value="C:BRCA1-A complex"/>
    <property type="evidence" value="ECO:0007669"/>
    <property type="project" value="TreeGrafter"/>
</dbReference>
<dbReference type="EMBL" id="UINC01030102">
    <property type="protein sequence ID" value="SVB13944.1"/>
    <property type="molecule type" value="Genomic_DNA"/>
</dbReference>
<dbReference type="SUPFAM" id="SSF48403">
    <property type="entry name" value="Ankyrin repeat"/>
    <property type="match status" value="1"/>
</dbReference>
<dbReference type="PANTHER" id="PTHR24171:SF9">
    <property type="entry name" value="ANKYRIN REPEAT DOMAIN-CONTAINING PROTEIN 39"/>
    <property type="match status" value="1"/>
</dbReference>
<dbReference type="AlphaFoldDB" id="A0A382BJT7"/>
<dbReference type="GO" id="GO:0004842">
    <property type="term" value="F:ubiquitin-protein transferase activity"/>
    <property type="evidence" value="ECO:0007669"/>
    <property type="project" value="TreeGrafter"/>
</dbReference>
<organism evidence="3">
    <name type="scientific">marine metagenome</name>
    <dbReference type="NCBI Taxonomy" id="408172"/>
    <lineage>
        <taxon>unclassified sequences</taxon>
        <taxon>metagenomes</taxon>
        <taxon>ecological metagenomes</taxon>
    </lineage>
</organism>
<evidence type="ECO:0000256" key="2">
    <source>
        <dbReference type="ARBA" id="ARBA00023043"/>
    </source>
</evidence>
<protein>
    <submittedName>
        <fullName evidence="3">Uncharacterized protein</fullName>
    </submittedName>
</protein>
<dbReference type="GO" id="GO:0085020">
    <property type="term" value="P:protein K6-linked ubiquitination"/>
    <property type="evidence" value="ECO:0007669"/>
    <property type="project" value="TreeGrafter"/>
</dbReference>
<dbReference type="InterPro" id="IPR002110">
    <property type="entry name" value="Ankyrin_rpt"/>
</dbReference>
<dbReference type="PRINTS" id="PR01415">
    <property type="entry name" value="ANKYRIN"/>
</dbReference>
<gene>
    <name evidence="3" type="ORF">METZ01_LOCUS166798</name>
</gene>
<dbReference type="PROSITE" id="PS50297">
    <property type="entry name" value="ANK_REP_REGION"/>
    <property type="match status" value="3"/>
</dbReference>
<keyword evidence="2" id="KW-0040">ANK repeat</keyword>
<dbReference type="Gene3D" id="1.25.40.20">
    <property type="entry name" value="Ankyrin repeat-containing domain"/>
    <property type="match status" value="3"/>
</dbReference>
<dbReference type="PROSITE" id="PS50088">
    <property type="entry name" value="ANK_REPEAT"/>
    <property type="match status" value="3"/>
</dbReference>
<dbReference type="InterPro" id="IPR036770">
    <property type="entry name" value="Ankyrin_rpt-contain_sf"/>
</dbReference>
<dbReference type="PANTHER" id="PTHR24171">
    <property type="entry name" value="ANKYRIN REPEAT DOMAIN-CONTAINING PROTEIN 39-RELATED"/>
    <property type="match status" value="1"/>
</dbReference>
<accession>A0A382BJT7</accession>
<dbReference type="Pfam" id="PF12796">
    <property type="entry name" value="Ank_2"/>
    <property type="match status" value="2"/>
</dbReference>
<dbReference type="GO" id="GO:0031436">
    <property type="term" value="C:BRCA1-BARD1 complex"/>
    <property type="evidence" value="ECO:0007669"/>
    <property type="project" value="TreeGrafter"/>
</dbReference>
<reference evidence="3" key="1">
    <citation type="submission" date="2018-05" db="EMBL/GenBank/DDBJ databases">
        <authorList>
            <person name="Lanie J.A."/>
            <person name="Ng W.-L."/>
            <person name="Kazmierczak K.M."/>
            <person name="Andrzejewski T.M."/>
            <person name="Davidsen T.M."/>
            <person name="Wayne K.J."/>
            <person name="Tettelin H."/>
            <person name="Glass J.I."/>
            <person name="Rusch D."/>
            <person name="Podicherti R."/>
            <person name="Tsui H.-C.T."/>
            <person name="Winkler M.E."/>
        </authorList>
    </citation>
    <scope>NUCLEOTIDE SEQUENCE</scope>
</reference>
<keyword evidence="1" id="KW-0677">Repeat</keyword>
<sequence length="240" mass="25078">MKHLLLTTIAAVVLTTTAFADAIHDAAAKGDLAGVQAELDKGVDVNTKCGDAGVPPLLLTALNGHMEVAELLIANGANLEGTDKFGNTPLHYAAHHGSKEIVILLITNSADVNAKDKGGESPLNMAANKETADLLRKHGGKYGTFIAAVAGGDINAVKMFLDAGTDVNEKVQHGWTPLHETAVFGHAEVAKLLIANGADVNAWDGYETPLDVSDDESEFATLLRKHGGKTGDELKAEGKQ</sequence>
<dbReference type="SMART" id="SM00248">
    <property type="entry name" value="ANK"/>
    <property type="match status" value="5"/>
</dbReference>